<accession>A0A8J6XJX1</accession>
<dbReference type="AlphaFoldDB" id="A0A8J6XJX1"/>
<name>A0A8J6XJX1_9CYAN</name>
<protein>
    <submittedName>
        <fullName evidence="3">Pre-peptidase C-terminal domain-containing protein</fullName>
    </submittedName>
</protein>
<dbReference type="Gene3D" id="1.10.510.10">
    <property type="entry name" value="Transferase(Phosphotransferase) domain 1"/>
    <property type="match status" value="1"/>
</dbReference>
<reference evidence="3" key="1">
    <citation type="submission" date="2020-09" db="EMBL/GenBank/DDBJ databases">
        <title>Iningainema tapete sp. nov. (Scytonemataceae, Cyanobacteria) from greenhouses in central Florida (USA) produces two types of nodularin with biosynthetic potential for microcystin-LR and anabaenopeptins.</title>
        <authorList>
            <person name="Berthold D.E."/>
            <person name="Lefler F.W."/>
            <person name="Huang I.-S."/>
            <person name="Abdulla H."/>
            <person name="Zimba P.V."/>
            <person name="Laughinghouse H.D. IV."/>
        </authorList>
    </citation>
    <scope>NUCLEOTIDE SEQUENCE</scope>
    <source>
        <strain evidence="3">BLCCT55</strain>
    </source>
</reference>
<proteinExistence type="predicted"/>
<evidence type="ECO:0000313" key="4">
    <source>
        <dbReference type="Proteomes" id="UP000629098"/>
    </source>
</evidence>
<dbReference type="SUPFAM" id="SSF56112">
    <property type="entry name" value="Protein kinase-like (PK-like)"/>
    <property type="match status" value="1"/>
</dbReference>
<keyword evidence="2" id="KW-0472">Membrane</keyword>
<dbReference type="InterPro" id="IPR011009">
    <property type="entry name" value="Kinase-like_dom_sf"/>
</dbReference>
<sequence>MPGQLLNIGQLLDGRYRITKTLPPGGFGQTYIAEDIKRPGNPQCVEQFHGNPQFNSDIYALGMVAIQALTGLLVIDISKLRDPNNPSTGEVVWSHRAQQVSPNLVNVINKMVLFDCRQRYQSVSEVLKDLTKIDKPQPPPSSPRKTLWLILAGAAALIVVGVIFAFYNKPNTSGEQAVKTVREKANRGDYQGNIPSLLPQRQSPSASNQQAKSLSLNGQLVNDKLDGSDAVLPNNTYYKLYMFEGRANQQVSIEMTSQEIDPALILLNADGSELARNEDVSPGDFNSRIVATLPKDGNYIVLAISSQAQQSGTYYLQAKVSGSK</sequence>
<dbReference type="EMBL" id="JACXAE010000110">
    <property type="protein sequence ID" value="MBD2777429.1"/>
    <property type="molecule type" value="Genomic_DNA"/>
</dbReference>
<organism evidence="3 4">
    <name type="scientific">Iningainema tapete BLCC-T55</name>
    <dbReference type="NCBI Taxonomy" id="2748662"/>
    <lineage>
        <taxon>Bacteria</taxon>
        <taxon>Bacillati</taxon>
        <taxon>Cyanobacteriota</taxon>
        <taxon>Cyanophyceae</taxon>
        <taxon>Nostocales</taxon>
        <taxon>Scytonemataceae</taxon>
        <taxon>Iningainema tapete</taxon>
    </lineage>
</organism>
<feature type="region of interest" description="Disordered" evidence="1">
    <location>
        <begin position="189"/>
        <end position="212"/>
    </location>
</feature>
<dbReference type="Proteomes" id="UP000629098">
    <property type="component" value="Unassembled WGS sequence"/>
</dbReference>
<comment type="caution">
    <text evidence="3">The sequence shown here is derived from an EMBL/GenBank/DDBJ whole genome shotgun (WGS) entry which is preliminary data.</text>
</comment>
<keyword evidence="4" id="KW-1185">Reference proteome</keyword>
<keyword evidence="2" id="KW-1133">Transmembrane helix</keyword>
<dbReference type="Gene3D" id="2.60.120.380">
    <property type="match status" value="1"/>
</dbReference>
<keyword evidence="2" id="KW-0812">Transmembrane</keyword>
<evidence type="ECO:0000313" key="3">
    <source>
        <dbReference type="EMBL" id="MBD2777429.1"/>
    </source>
</evidence>
<evidence type="ECO:0000256" key="2">
    <source>
        <dbReference type="SAM" id="Phobius"/>
    </source>
</evidence>
<gene>
    <name evidence="3" type="ORF">ICL16_36620</name>
</gene>
<evidence type="ECO:0000256" key="1">
    <source>
        <dbReference type="SAM" id="MobiDB-lite"/>
    </source>
</evidence>
<feature type="transmembrane region" description="Helical" evidence="2">
    <location>
        <begin position="147"/>
        <end position="167"/>
    </location>
</feature>
<feature type="compositionally biased region" description="Polar residues" evidence="1">
    <location>
        <begin position="199"/>
        <end position="212"/>
    </location>
</feature>
<dbReference type="RefSeq" id="WP_190836497.1">
    <property type="nucleotide sequence ID" value="NZ_CAWPPI010000110.1"/>
</dbReference>